<gene>
    <name evidence="4" type="ORF">JOF48_000163</name>
</gene>
<dbReference type="PRINTS" id="PR00455">
    <property type="entry name" value="HTHTETR"/>
</dbReference>
<accession>A0ABS4YRH4</accession>
<evidence type="ECO:0000313" key="5">
    <source>
        <dbReference type="Proteomes" id="UP000711614"/>
    </source>
</evidence>
<feature type="domain" description="HTH tetR-type" evidence="3">
    <location>
        <begin position="5"/>
        <end position="65"/>
    </location>
</feature>
<dbReference type="PANTHER" id="PTHR30055">
    <property type="entry name" value="HTH-TYPE TRANSCRIPTIONAL REGULATOR RUTR"/>
    <property type="match status" value="1"/>
</dbReference>
<dbReference type="EMBL" id="JAGIOI010000001">
    <property type="protein sequence ID" value="MBP2411364.1"/>
    <property type="molecule type" value="Genomic_DNA"/>
</dbReference>
<protein>
    <submittedName>
        <fullName evidence="4">AcrR family transcriptional regulator</fullName>
    </submittedName>
</protein>
<dbReference type="InterPro" id="IPR001647">
    <property type="entry name" value="HTH_TetR"/>
</dbReference>
<name>A0ABS4YRH4_9MICC</name>
<reference evidence="4 5" key="1">
    <citation type="submission" date="2021-03" db="EMBL/GenBank/DDBJ databases">
        <title>Sequencing the genomes of 1000 actinobacteria strains.</title>
        <authorList>
            <person name="Klenk H.-P."/>
        </authorList>
    </citation>
    <scope>NUCLEOTIDE SEQUENCE [LARGE SCALE GENOMIC DNA]</scope>
    <source>
        <strain evidence="4 5">DSM 16005</strain>
    </source>
</reference>
<dbReference type="SUPFAM" id="SSF46689">
    <property type="entry name" value="Homeodomain-like"/>
    <property type="match status" value="1"/>
</dbReference>
<feature type="DNA-binding region" description="H-T-H motif" evidence="2">
    <location>
        <begin position="28"/>
        <end position="47"/>
    </location>
</feature>
<evidence type="ECO:0000259" key="3">
    <source>
        <dbReference type="PROSITE" id="PS50977"/>
    </source>
</evidence>
<dbReference type="InterPro" id="IPR050109">
    <property type="entry name" value="HTH-type_TetR-like_transc_reg"/>
</dbReference>
<evidence type="ECO:0000256" key="2">
    <source>
        <dbReference type="PROSITE-ProRule" id="PRU00335"/>
    </source>
</evidence>
<sequence length="190" mass="19679">MPRISPTKQAILAAALELGAQHGISGTTMDEVAEWAGVAKGSVYYNFSSKDKLFEELLTAGVGQLSDTLRAARESAAGFGAVEAMVRGMLALIAENQALAKLMAAEIFRTDRVWQNAVQVLRREAVGEIAGALEPLVPAGTGEGARLLMAGGIFGATLVGGLEWLLFTPDTPAGDVAAAILFTFSGALAS</sequence>
<dbReference type="Gene3D" id="1.10.10.60">
    <property type="entry name" value="Homeodomain-like"/>
    <property type="match status" value="1"/>
</dbReference>
<proteinExistence type="predicted"/>
<evidence type="ECO:0000256" key="1">
    <source>
        <dbReference type="ARBA" id="ARBA00023125"/>
    </source>
</evidence>
<keyword evidence="1 2" id="KW-0238">DNA-binding</keyword>
<dbReference type="Proteomes" id="UP000711614">
    <property type="component" value="Unassembled WGS sequence"/>
</dbReference>
<keyword evidence="5" id="KW-1185">Reference proteome</keyword>
<evidence type="ECO:0000313" key="4">
    <source>
        <dbReference type="EMBL" id="MBP2411364.1"/>
    </source>
</evidence>
<dbReference type="Gene3D" id="1.10.357.10">
    <property type="entry name" value="Tetracycline Repressor, domain 2"/>
    <property type="match status" value="1"/>
</dbReference>
<dbReference type="InterPro" id="IPR009057">
    <property type="entry name" value="Homeodomain-like_sf"/>
</dbReference>
<comment type="caution">
    <text evidence="4">The sequence shown here is derived from an EMBL/GenBank/DDBJ whole genome shotgun (WGS) entry which is preliminary data.</text>
</comment>
<dbReference type="PROSITE" id="PS50977">
    <property type="entry name" value="HTH_TETR_2"/>
    <property type="match status" value="1"/>
</dbReference>
<dbReference type="PANTHER" id="PTHR30055:SF226">
    <property type="entry name" value="HTH-TYPE TRANSCRIPTIONAL REGULATOR PKSA"/>
    <property type="match status" value="1"/>
</dbReference>
<dbReference type="RefSeq" id="WP_209676439.1">
    <property type="nucleotide sequence ID" value="NZ_JAGIOI010000001.1"/>
</dbReference>
<organism evidence="4 5">
    <name type="scientific">Arthrobacter stackebrandtii</name>
    <dbReference type="NCBI Taxonomy" id="272161"/>
    <lineage>
        <taxon>Bacteria</taxon>
        <taxon>Bacillati</taxon>
        <taxon>Actinomycetota</taxon>
        <taxon>Actinomycetes</taxon>
        <taxon>Micrococcales</taxon>
        <taxon>Micrococcaceae</taxon>
        <taxon>Arthrobacter</taxon>
    </lineage>
</organism>
<dbReference type="Pfam" id="PF00440">
    <property type="entry name" value="TetR_N"/>
    <property type="match status" value="1"/>
</dbReference>